<dbReference type="PROSITE" id="PS51379">
    <property type="entry name" value="4FE4S_FER_2"/>
    <property type="match status" value="2"/>
</dbReference>
<evidence type="ECO:0000259" key="6">
    <source>
        <dbReference type="PROSITE" id="PS51379"/>
    </source>
</evidence>
<dbReference type="CDD" id="cd10551">
    <property type="entry name" value="PsrB"/>
    <property type="match status" value="1"/>
</dbReference>
<dbReference type="Proteomes" id="UP000186917">
    <property type="component" value="Unassembled WGS sequence"/>
</dbReference>
<evidence type="ECO:0000256" key="4">
    <source>
        <dbReference type="ARBA" id="ARBA00023014"/>
    </source>
</evidence>
<feature type="chain" id="PRO_5030022840" evidence="5">
    <location>
        <begin position="22"/>
        <end position="312"/>
    </location>
</feature>
<accession>A0A173MEI4</accession>
<feature type="signal peptide" evidence="5">
    <location>
        <begin position="1"/>
        <end position="21"/>
    </location>
</feature>
<evidence type="ECO:0000256" key="2">
    <source>
        <dbReference type="ARBA" id="ARBA00022723"/>
    </source>
</evidence>
<dbReference type="GO" id="GO:0046872">
    <property type="term" value="F:metal ion binding"/>
    <property type="evidence" value="ECO:0007669"/>
    <property type="project" value="UniProtKB-KW"/>
</dbReference>
<dbReference type="InterPro" id="IPR050954">
    <property type="entry name" value="ET_IronSulfur_Cluster-Binding"/>
</dbReference>
<evidence type="ECO:0000313" key="8">
    <source>
        <dbReference type="Proteomes" id="UP000186917"/>
    </source>
</evidence>
<proteinExistence type="predicted"/>
<keyword evidence="4" id="KW-0411">Iron-sulfur</keyword>
<dbReference type="AlphaFoldDB" id="A0A173MEI4"/>
<keyword evidence="1" id="KW-0004">4Fe-4S</keyword>
<evidence type="ECO:0000313" key="7">
    <source>
        <dbReference type="EMBL" id="SIT28411.1"/>
    </source>
</evidence>
<evidence type="ECO:0000256" key="1">
    <source>
        <dbReference type="ARBA" id="ARBA00022485"/>
    </source>
</evidence>
<dbReference type="PROSITE" id="PS51318">
    <property type="entry name" value="TAT"/>
    <property type="match status" value="1"/>
</dbReference>
<dbReference type="RefSeq" id="WP_084206401.1">
    <property type="nucleotide sequence ID" value="NZ_AP017422.1"/>
</dbReference>
<dbReference type="InterPro" id="IPR017896">
    <property type="entry name" value="4Fe4S_Fe-S-bd"/>
</dbReference>
<dbReference type="SUPFAM" id="SSF54862">
    <property type="entry name" value="4Fe-4S ferredoxins"/>
    <property type="match status" value="1"/>
</dbReference>
<protein>
    <submittedName>
        <fullName evidence="7">Prokaryotic molybdopterin-containing oxidoreductase family, iron-sulfur binding subunit</fullName>
    </submittedName>
</protein>
<dbReference type="KEGG" id="fln:FLA_1853"/>
<gene>
    <name evidence="7" type="ORF">SAMN05421788_10820</name>
</gene>
<dbReference type="InterPro" id="IPR017900">
    <property type="entry name" value="4Fe4S_Fe_S_CS"/>
</dbReference>
<keyword evidence="3" id="KW-0408">Iron</keyword>
<evidence type="ECO:0000256" key="3">
    <source>
        <dbReference type="ARBA" id="ARBA00023004"/>
    </source>
</evidence>
<dbReference type="Gene3D" id="3.30.70.20">
    <property type="match status" value="2"/>
</dbReference>
<dbReference type="PANTHER" id="PTHR43177">
    <property type="entry name" value="PROTEIN NRFC"/>
    <property type="match status" value="1"/>
</dbReference>
<dbReference type="InterPro" id="IPR006311">
    <property type="entry name" value="TAT_signal"/>
</dbReference>
<keyword evidence="5" id="KW-0732">Signal</keyword>
<keyword evidence="8" id="KW-1185">Reference proteome</keyword>
<dbReference type="Pfam" id="PF13247">
    <property type="entry name" value="Fer4_11"/>
    <property type="match status" value="2"/>
</dbReference>
<reference evidence="8" key="1">
    <citation type="submission" date="2017-01" db="EMBL/GenBank/DDBJ databases">
        <authorList>
            <person name="Varghese N."/>
            <person name="Submissions S."/>
        </authorList>
    </citation>
    <scope>NUCLEOTIDE SEQUENCE [LARGE SCALE GENOMIC DNA]</scope>
    <source>
        <strain evidence="8">DSM 21054</strain>
    </source>
</reference>
<dbReference type="PANTHER" id="PTHR43177:SF3">
    <property type="entry name" value="PROTEIN NRFC HOMOLOG"/>
    <property type="match status" value="1"/>
</dbReference>
<dbReference type="GO" id="GO:0051539">
    <property type="term" value="F:4 iron, 4 sulfur cluster binding"/>
    <property type="evidence" value="ECO:0007669"/>
    <property type="project" value="UniProtKB-KW"/>
</dbReference>
<sequence>MSNSTNELTSRRAFLSGAAMAAVGSVAAIACNSNKHPFTPEDESVVPSGEKVKLLSVNGDVIEVDKAFLKPVPDMPPISNDEARVGIAGKKFVMVIDLSRCKNLKKCQSACNHMHHIQDGQNWIKVYAMGEEAEHTAPYWQPTTCMHCDVPPCVKVCPVDATFKRQDGVVLIDSDRCIGCRFCMAACPYSTRVFNWSEPVLTEDVASTHYNCETSVPQKKGTVGKCDFCADMTRKGELPHCVSACPNGVFFFGDINEDSVSNGAETFRFSELIRDKAGYRLLEDLGTHPNVYYLPPVNRNFPFEVGKENDKG</sequence>
<name>A0A173MEI4_9BACT</name>
<dbReference type="EMBL" id="FTOR01000008">
    <property type="protein sequence ID" value="SIT28411.1"/>
    <property type="molecule type" value="Genomic_DNA"/>
</dbReference>
<organism evidence="7 8">
    <name type="scientific">Filimonas lacunae</name>
    <dbReference type="NCBI Taxonomy" id="477680"/>
    <lineage>
        <taxon>Bacteria</taxon>
        <taxon>Pseudomonadati</taxon>
        <taxon>Bacteroidota</taxon>
        <taxon>Chitinophagia</taxon>
        <taxon>Chitinophagales</taxon>
        <taxon>Chitinophagaceae</taxon>
        <taxon>Filimonas</taxon>
    </lineage>
</organism>
<feature type="domain" description="4Fe-4S ferredoxin-type" evidence="6">
    <location>
        <begin position="168"/>
        <end position="197"/>
    </location>
</feature>
<feature type="domain" description="4Fe-4S ferredoxin-type" evidence="6">
    <location>
        <begin position="136"/>
        <end position="167"/>
    </location>
</feature>
<keyword evidence="2" id="KW-0479">Metal-binding</keyword>
<dbReference type="STRING" id="477680.SAMN05421788_10820"/>
<evidence type="ECO:0000256" key="5">
    <source>
        <dbReference type="SAM" id="SignalP"/>
    </source>
</evidence>
<dbReference type="PROSITE" id="PS00198">
    <property type="entry name" value="4FE4S_FER_1"/>
    <property type="match status" value="1"/>
</dbReference>